<protein>
    <recommendedName>
        <fullName evidence="3">lipoate--protein ligase</fullName>
        <ecNumber evidence="3">6.3.1.20</ecNumber>
    </recommendedName>
</protein>
<evidence type="ECO:0000313" key="12">
    <source>
        <dbReference type="Proteomes" id="UP001299608"/>
    </source>
</evidence>
<comment type="pathway">
    <text evidence="2">Protein modification; protein lipoylation via exogenous pathway; protein N(6)-(lipoyl)lysine from lipoate: step 1/2.</text>
</comment>
<organism evidence="9 12">
    <name type="scientific">Enterocloster aldenensis</name>
    <dbReference type="NCBI Taxonomy" id="358742"/>
    <lineage>
        <taxon>Bacteria</taxon>
        <taxon>Bacillati</taxon>
        <taxon>Bacillota</taxon>
        <taxon>Clostridia</taxon>
        <taxon>Lachnospirales</taxon>
        <taxon>Lachnospiraceae</taxon>
        <taxon>Enterocloster</taxon>
    </lineage>
</organism>
<keyword evidence="11" id="KW-1185">Reference proteome</keyword>
<evidence type="ECO:0000259" key="8">
    <source>
        <dbReference type="PROSITE" id="PS51733"/>
    </source>
</evidence>
<dbReference type="InterPro" id="IPR019491">
    <property type="entry name" value="Lipoate_protein_ligase_C"/>
</dbReference>
<evidence type="ECO:0000256" key="4">
    <source>
        <dbReference type="ARBA" id="ARBA00022598"/>
    </source>
</evidence>
<dbReference type="Gene3D" id="3.30.930.10">
    <property type="entry name" value="Bira Bifunctional Protein, Domain 2"/>
    <property type="match status" value="1"/>
</dbReference>
<dbReference type="GO" id="GO:0009249">
    <property type="term" value="P:protein lipoylation"/>
    <property type="evidence" value="ECO:0007669"/>
    <property type="project" value="InterPro"/>
</dbReference>
<dbReference type="NCBIfam" id="TIGR00545">
    <property type="entry name" value="lipoyltrans"/>
    <property type="match status" value="1"/>
</dbReference>
<dbReference type="EMBL" id="JAAITT010000010">
    <property type="protein sequence ID" value="NSJ48868.1"/>
    <property type="molecule type" value="Genomic_DNA"/>
</dbReference>
<dbReference type="EC" id="6.3.1.20" evidence="3"/>
<keyword evidence="4 9" id="KW-0436">Ligase</keyword>
<dbReference type="CDD" id="cd16443">
    <property type="entry name" value="LplA"/>
    <property type="match status" value="1"/>
</dbReference>
<evidence type="ECO:0000256" key="7">
    <source>
        <dbReference type="ARBA" id="ARBA00048037"/>
    </source>
</evidence>
<evidence type="ECO:0000256" key="2">
    <source>
        <dbReference type="ARBA" id="ARBA00005124"/>
    </source>
</evidence>
<dbReference type="EMBL" id="JAKNGE010000023">
    <property type="protein sequence ID" value="MCG4747343.1"/>
    <property type="molecule type" value="Genomic_DNA"/>
</dbReference>
<dbReference type="AlphaFoldDB" id="A0AAW5BTJ5"/>
<dbReference type="InterPro" id="IPR004562">
    <property type="entry name" value="LipoylTrfase_LipoateP_Ligase"/>
</dbReference>
<reference evidence="10 11" key="1">
    <citation type="journal article" date="2020" name="Cell Host Microbe">
        <title>Functional and Genomic Variation between Human-Derived Isolates of Lachnospiraceae Reveals Inter- and Intra-Species Diversity.</title>
        <authorList>
            <person name="Sorbara M.T."/>
            <person name="Littmann E.R."/>
            <person name="Fontana E."/>
            <person name="Moody T.U."/>
            <person name="Kohout C.E."/>
            <person name="Gjonbalaj M."/>
            <person name="Eaton V."/>
            <person name="Seok R."/>
            <person name="Leiner I.M."/>
            <person name="Pamer E.G."/>
        </authorList>
    </citation>
    <scope>NUCLEOTIDE SEQUENCE [LARGE SCALE GENOMIC DNA]</scope>
    <source>
        <strain evidence="10 11">MSK.1.17</strain>
    </source>
</reference>
<reference evidence="10" key="2">
    <citation type="submission" date="2020-02" db="EMBL/GenBank/DDBJ databases">
        <authorList>
            <person name="Littmann E."/>
            <person name="Sorbara M."/>
        </authorList>
    </citation>
    <scope>NUCLEOTIDE SEQUENCE</scope>
    <source>
        <strain evidence="10">MSK.1.17</strain>
    </source>
</reference>
<evidence type="ECO:0000256" key="5">
    <source>
        <dbReference type="ARBA" id="ARBA00022741"/>
    </source>
</evidence>
<name>A0AAW5BTJ5_9FIRM</name>
<dbReference type="Pfam" id="PF10437">
    <property type="entry name" value="Lip_prot_lig_C"/>
    <property type="match status" value="1"/>
</dbReference>
<comment type="catalytic activity">
    <reaction evidence="7">
        <text>L-lysyl-[lipoyl-carrier protein] + (R)-lipoate + ATP = N(6)-[(R)-lipoyl]-L-lysyl-[lipoyl-carrier protein] + AMP + diphosphate + H(+)</text>
        <dbReference type="Rhea" id="RHEA:49288"/>
        <dbReference type="Rhea" id="RHEA-COMP:10500"/>
        <dbReference type="Rhea" id="RHEA-COMP:10502"/>
        <dbReference type="ChEBI" id="CHEBI:15378"/>
        <dbReference type="ChEBI" id="CHEBI:29969"/>
        <dbReference type="ChEBI" id="CHEBI:30616"/>
        <dbReference type="ChEBI" id="CHEBI:33019"/>
        <dbReference type="ChEBI" id="CHEBI:83088"/>
        <dbReference type="ChEBI" id="CHEBI:83099"/>
        <dbReference type="ChEBI" id="CHEBI:456215"/>
        <dbReference type="EC" id="6.3.1.20"/>
    </reaction>
</comment>
<dbReference type="GO" id="GO:0005524">
    <property type="term" value="F:ATP binding"/>
    <property type="evidence" value="ECO:0007669"/>
    <property type="project" value="UniProtKB-KW"/>
</dbReference>
<accession>A0AAW5BTJ5</accession>
<dbReference type="Gene3D" id="3.30.390.50">
    <property type="entry name" value="CO dehydrogenase flavoprotein, C-terminal domain"/>
    <property type="match status" value="1"/>
</dbReference>
<evidence type="ECO:0000256" key="6">
    <source>
        <dbReference type="ARBA" id="ARBA00022840"/>
    </source>
</evidence>
<dbReference type="GO" id="GO:0005737">
    <property type="term" value="C:cytoplasm"/>
    <property type="evidence" value="ECO:0007669"/>
    <property type="project" value="TreeGrafter"/>
</dbReference>
<evidence type="ECO:0000256" key="1">
    <source>
        <dbReference type="ARBA" id="ARBA00005085"/>
    </source>
</evidence>
<proteinExistence type="predicted"/>
<keyword evidence="5" id="KW-0547">Nucleotide-binding</keyword>
<comment type="caution">
    <text evidence="9">The sequence shown here is derived from an EMBL/GenBank/DDBJ whole genome shotgun (WGS) entry which is preliminary data.</text>
</comment>
<dbReference type="PROSITE" id="PS51733">
    <property type="entry name" value="BPL_LPL_CATALYTIC"/>
    <property type="match status" value="1"/>
</dbReference>
<dbReference type="RefSeq" id="WP_165641906.1">
    <property type="nucleotide sequence ID" value="NZ_JAAITT010000010.1"/>
</dbReference>
<keyword evidence="6" id="KW-0067">ATP-binding</keyword>
<reference evidence="9" key="3">
    <citation type="submission" date="2022-01" db="EMBL/GenBank/DDBJ databases">
        <title>Collection of gut derived symbiotic bacterial strains cultured from healthy donors.</title>
        <authorList>
            <person name="Lin H."/>
            <person name="Kohout C."/>
            <person name="Waligurski E."/>
            <person name="Pamer E.G."/>
        </authorList>
    </citation>
    <scope>NUCLEOTIDE SEQUENCE</scope>
    <source>
        <strain evidence="9">DFI.6.55</strain>
    </source>
</reference>
<dbReference type="GO" id="GO:0017118">
    <property type="term" value="F:lipoyltransferase activity"/>
    <property type="evidence" value="ECO:0007669"/>
    <property type="project" value="TreeGrafter"/>
</dbReference>
<evidence type="ECO:0000313" key="10">
    <source>
        <dbReference type="EMBL" id="NSJ48868.1"/>
    </source>
</evidence>
<gene>
    <name evidence="10" type="ORF">G5B36_09160</name>
    <name evidence="9" type="ORF">L0N08_18110</name>
</gene>
<dbReference type="Proteomes" id="UP001299608">
    <property type="component" value="Unassembled WGS sequence"/>
</dbReference>
<evidence type="ECO:0000313" key="9">
    <source>
        <dbReference type="EMBL" id="MCG4747343.1"/>
    </source>
</evidence>
<dbReference type="GO" id="GO:0016979">
    <property type="term" value="F:lipoate-protein ligase activity"/>
    <property type="evidence" value="ECO:0007669"/>
    <property type="project" value="UniProtKB-EC"/>
</dbReference>
<dbReference type="SUPFAM" id="SSF55681">
    <property type="entry name" value="Class II aaRS and biotin synthetases"/>
    <property type="match status" value="1"/>
</dbReference>
<comment type="pathway">
    <text evidence="1">Protein modification; protein lipoylation via exogenous pathway; protein N(6)-(lipoyl)lysine from lipoate: step 2/2.</text>
</comment>
<dbReference type="PANTHER" id="PTHR12561">
    <property type="entry name" value="LIPOATE-PROTEIN LIGASE"/>
    <property type="match status" value="1"/>
</dbReference>
<evidence type="ECO:0000313" key="11">
    <source>
        <dbReference type="Proteomes" id="UP000669239"/>
    </source>
</evidence>
<dbReference type="SUPFAM" id="SSF82649">
    <property type="entry name" value="SufE/NifU"/>
    <property type="match status" value="1"/>
</dbReference>
<dbReference type="InterPro" id="IPR045864">
    <property type="entry name" value="aa-tRNA-synth_II/BPL/LPL"/>
</dbReference>
<evidence type="ECO:0000256" key="3">
    <source>
        <dbReference type="ARBA" id="ARBA00012367"/>
    </source>
</evidence>
<dbReference type="Proteomes" id="UP000669239">
    <property type="component" value="Unassembled WGS sequence"/>
</dbReference>
<sequence length="305" mass="34271">MNRIVVSNETDPCYNLALEEELLEQADSGSTLLYLWVNRPCVVLGRNQNPYLECDMDYIKSKGIDLVRRKSGGGAVYQDLGNLNYTFINREGEGSQAMQQQVLLGMMRPLGVDAVFSGRNDILVEGRKISGQAGYCEGGNEYLHGTLMVRVNKDHLEKSLRPSRIKLESKGVRSVAGRVANLSEYIPDITPVQAGGLMAGQFRQVFGPCLPVVYRDGSQGRPRQQDTYESRDWIVDNCPEYTVSQEMRWNGGILKLRFQVRDGTVLHAGCSSDSLTCGDIAWIRELEGYRYDREQIVKTIMERGK</sequence>
<dbReference type="Pfam" id="PF21948">
    <property type="entry name" value="LplA-B_cat"/>
    <property type="match status" value="1"/>
</dbReference>
<dbReference type="PANTHER" id="PTHR12561:SF3">
    <property type="entry name" value="LIPOYLTRANSFERASE 1, MITOCHONDRIAL"/>
    <property type="match status" value="1"/>
</dbReference>
<dbReference type="InterPro" id="IPR004143">
    <property type="entry name" value="BPL_LPL_catalytic"/>
</dbReference>
<feature type="domain" description="BPL/LPL catalytic" evidence="8">
    <location>
        <begin position="27"/>
        <end position="210"/>
    </location>
</feature>